<evidence type="ECO:0000313" key="5">
    <source>
        <dbReference type="EMBL" id="AEF41193.1"/>
    </source>
</evidence>
<dbReference type="KEGG" id="asd:AS9A_2746"/>
<comment type="similarity">
    <text evidence="1">Belongs to the CdaR family.</text>
</comment>
<dbReference type="EMBL" id="CP002786">
    <property type="protein sequence ID" value="AEF41193.1"/>
    <property type="molecule type" value="Genomic_DNA"/>
</dbReference>
<evidence type="ECO:0000256" key="1">
    <source>
        <dbReference type="ARBA" id="ARBA00006754"/>
    </source>
</evidence>
<name>F6EI86_HOYSD</name>
<dbReference type="Proteomes" id="UP000009235">
    <property type="component" value="Chromosome"/>
</dbReference>
<keyword evidence="6" id="KW-1185">Reference proteome</keyword>
<organism evidence="5 6">
    <name type="scientific">Hoyosella subflava (strain DSM 45089 / JCM 17490 / NBRC 109087 / DQS3-9A1)</name>
    <name type="common">Amycolicicoccus subflavus</name>
    <dbReference type="NCBI Taxonomy" id="443218"/>
    <lineage>
        <taxon>Bacteria</taxon>
        <taxon>Bacillati</taxon>
        <taxon>Actinomycetota</taxon>
        <taxon>Actinomycetes</taxon>
        <taxon>Mycobacteriales</taxon>
        <taxon>Hoyosellaceae</taxon>
        <taxon>Hoyosella</taxon>
    </lineage>
</organism>
<dbReference type="Pfam" id="PF13556">
    <property type="entry name" value="HTH_30"/>
    <property type="match status" value="1"/>
</dbReference>
<dbReference type="HOGENOM" id="CLU_017436_4_1_11"/>
<reference evidence="5 6" key="1">
    <citation type="journal article" date="2011" name="J. Bacteriol.">
        <title>Complete genome sequence of Amycolicicoccus subflavus DQS3-9A1T, an actinomycete isolated from crude oil-polluted soil.</title>
        <authorList>
            <person name="Cai M."/>
            <person name="Chen W.M."/>
            <person name="Nie Y."/>
            <person name="Chi C.Q."/>
            <person name="Wang Y.N."/>
            <person name="Tang Y.Q."/>
            <person name="Li G.Y."/>
            <person name="Wu X.L."/>
        </authorList>
    </citation>
    <scope>NUCLEOTIDE SEQUENCE [LARGE SCALE GENOMIC DNA]</scope>
    <source>
        <strain evidence="6">DSM 45089 / DQS3-9A1</strain>
    </source>
</reference>
<dbReference type="eggNOG" id="COG2508">
    <property type="taxonomic scope" value="Bacteria"/>
</dbReference>
<dbReference type="PANTHER" id="PTHR33744">
    <property type="entry name" value="CARBOHYDRATE DIACID REGULATOR"/>
    <property type="match status" value="1"/>
</dbReference>
<dbReference type="Gene3D" id="1.10.10.2840">
    <property type="entry name" value="PucR C-terminal helix-turn-helix domain"/>
    <property type="match status" value="1"/>
</dbReference>
<accession>F6EI86</accession>
<dbReference type="InterPro" id="IPR042070">
    <property type="entry name" value="PucR_C-HTH_sf"/>
</dbReference>
<evidence type="ECO:0000259" key="2">
    <source>
        <dbReference type="Pfam" id="PF07905"/>
    </source>
</evidence>
<evidence type="ECO:0000313" key="6">
    <source>
        <dbReference type="Proteomes" id="UP000009235"/>
    </source>
</evidence>
<dbReference type="PANTHER" id="PTHR33744:SF1">
    <property type="entry name" value="DNA-BINDING TRANSCRIPTIONAL ACTIVATOR ADER"/>
    <property type="match status" value="1"/>
</dbReference>
<protein>
    <submittedName>
        <fullName evidence="5">Hypothetical peptidase</fullName>
    </submittedName>
</protein>
<dbReference type="Pfam" id="PF17853">
    <property type="entry name" value="GGDEF_2"/>
    <property type="match status" value="1"/>
</dbReference>
<dbReference type="InterPro" id="IPR025736">
    <property type="entry name" value="PucR_C-HTH_dom"/>
</dbReference>
<feature type="domain" description="Purine catabolism PurC-like" evidence="2">
    <location>
        <begin position="8"/>
        <end position="125"/>
    </location>
</feature>
<feature type="domain" description="PucR C-terminal helix-turn-helix" evidence="3">
    <location>
        <begin position="445"/>
        <end position="503"/>
    </location>
</feature>
<dbReference type="RefSeq" id="WP_013807542.1">
    <property type="nucleotide sequence ID" value="NC_015564.1"/>
</dbReference>
<dbReference type="Pfam" id="PF07905">
    <property type="entry name" value="PucR"/>
    <property type="match status" value="1"/>
</dbReference>
<evidence type="ECO:0000259" key="4">
    <source>
        <dbReference type="Pfam" id="PF17853"/>
    </source>
</evidence>
<dbReference type="InterPro" id="IPR051448">
    <property type="entry name" value="CdaR-like_regulators"/>
</dbReference>
<dbReference type="InterPro" id="IPR041522">
    <property type="entry name" value="CdaR_GGDEF"/>
</dbReference>
<feature type="domain" description="CdaR GGDEF-like" evidence="4">
    <location>
        <begin position="291"/>
        <end position="393"/>
    </location>
</feature>
<dbReference type="STRING" id="443218.AS9A_2746"/>
<gene>
    <name evidence="5" type="ordered locus">AS9A_2746</name>
</gene>
<evidence type="ECO:0000259" key="3">
    <source>
        <dbReference type="Pfam" id="PF13556"/>
    </source>
</evidence>
<proteinExistence type="inferred from homology"/>
<dbReference type="OrthoDB" id="8450798at2"/>
<sequence length="513" mass="54492">MAITVRHLTQRPELGLTLVAGLDGADRVIAWAHAIELADPAPWLSGGELVMTTGLNIGETEEEQFQYVSSLAHAGTVALAVDTGTTFVSVPAGIRAAGDALGFPILAVPAETPFIAITRAVIDELTADQVRAVQRVVDLQEGLVRATLRGGIPSVVSALSRALSASVVLVDNDSRELAATGSDVARLTELTRSALIGQRNKKRQRMSRVREDADGVCTIQSVAAQQHYGYLSVYTAAQLNPHERLLTAHAVSLIAIELGKPAAVADAEQRLRHTVMHALVTAPTQVSDDVLRYFGFERTDRVGAVAFSEVGPMLAALSQTRRAVEAESVPYLMATMDSEVVLILPADMFTAAGPRLRNHISAQLEREISGGSGLAVPIADAAVSVRQAIAATRTGRIQPGRFVDCAQSSTFSLLLGSRSASELEALATAALGPLHAYDRDHRTALVDTLASYLENNGQTEVAAAALGVHRHTMRNRLQKITELIGRDPDSAPVRADLWIAIQASRMLSALDGG</sequence>
<dbReference type="AlphaFoldDB" id="F6EI86"/>
<dbReference type="InterPro" id="IPR012914">
    <property type="entry name" value="PucR_dom"/>
</dbReference>